<dbReference type="InterPro" id="IPR028098">
    <property type="entry name" value="Glyco_trans_4-like_N"/>
</dbReference>
<organism evidence="1 2">
    <name type="scientific">Symbiodinium microadriaticum</name>
    <name type="common">Dinoflagellate</name>
    <name type="synonym">Zooxanthella microadriatica</name>
    <dbReference type="NCBI Taxonomy" id="2951"/>
    <lineage>
        <taxon>Eukaryota</taxon>
        <taxon>Sar</taxon>
        <taxon>Alveolata</taxon>
        <taxon>Dinophyceae</taxon>
        <taxon>Suessiales</taxon>
        <taxon>Symbiodiniaceae</taxon>
        <taxon>Symbiodinium</taxon>
    </lineage>
</organism>
<reference evidence="1 2" key="1">
    <citation type="submission" date="2016-02" db="EMBL/GenBank/DDBJ databases">
        <title>Genome analysis of coral dinoflagellate symbionts highlights evolutionary adaptations to a symbiotic lifestyle.</title>
        <authorList>
            <person name="Aranda M."/>
            <person name="Li Y."/>
            <person name="Liew Y.J."/>
            <person name="Baumgarten S."/>
            <person name="Simakov O."/>
            <person name="Wilson M."/>
            <person name="Piel J."/>
            <person name="Ashoor H."/>
            <person name="Bougouffa S."/>
            <person name="Bajic V.B."/>
            <person name="Ryu T."/>
            <person name="Ravasi T."/>
            <person name="Bayer T."/>
            <person name="Micklem G."/>
            <person name="Kim H."/>
            <person name="Bhak J."/>
            <person name="Lajeunesse T.C."/>
            <person name="Voolstra C.R."/>
        </authorList>
    </citation>
    <scope>NUCLEOTIDE SEQUENCE [LARGE SCALE GENOMIC DNA]</scope>
    <source>
        <strain evidence="1 2">CCMP2467</strain>
    </source>
</reference>
<evidence type="ECO:0000313" key="2">
    <source>
        <dbReference type="Proteomes" id="UP000186817"/>
    </source>
</evidence>
<dbReference type="OMA" id="SHHTRID"/>
<keyword evidence="1" id="KW-0808">Transferase</keyword>
<dbReference type="Pfam" id="PF13692">
    <property type="entry name" value="Glyco_trans_1_4"/>
    <property type="match status" value="1"/>
</dbReference>
<evidence type="ECO:0000313" key="1">
    <source>
        <dbReference type="EMBL" id="OLP95871.1"/>
    </source>
</evidence>
<dbReference type="SUPFAM" id="SSF53756">
    <property type="entry name" value="UDP-Glycosyltransferase/glycogen phosphorylase"/>
    <property type="match status" value="1"/>
</dbReference>
<dbReference type="Pfam" id="PF13439">
    <property type="entry name" value="Glyco_transf_4"/>
    <property type="match status" value="1"/>
</dbReference>
<dbReference type="OrthoDB" id="443318at2759"/>
<keyword evidence="2" id="KW-1185">Reference proteome</keyword>
<gene>
    <name evidence="1" type="primary">mgtA</name>
    <name evidence="1" type="ORF">AK812_SmicGene21927</name>
</gene>
<dbReference type="PANTHER" id="PTHR45947">
    <property type="entry name" value="SULFOQUINOVOSYL TRANSFERASE SQD2"/>
    <property type="match status" value="1"/>
</dbReference>
<keyword evidence="1" id="KW-0328">Glycosyltransferase</keyword>
<dbReference type="GO" id="GO:0016757">
    <property type="term" value="F:glycosyltransferase activity"/>
    <property type="evidence" value="ECO:0007669"/>
    <property type="project" value="UniProtKB-KW"/>
</dbReference>
<protein>
    <submittedName>
        <fullName evidence="1">GDP-mannose-dependent alpha-mannosyltransferase</fullName>
    </submittedName>
</protein>
<sequence>MALHVPWHPFQLGDILLTMPGLCLIGLLHCVTVFFEMAIVEAMSAAGHFKETLSPLILVFSASVVTVFYTLPAILSVAFVYFGEVTQPCLLGAVVAVLACKTAAELAASSPIASFLKWTVAPILFCAISLCNVWRFSCCVATLLLMKFGLAKLSENFKSPKPAPGDPLRILCLGDSFYPYMDGVQTFTTNTIQQLTHMGHEVHVFTSVAGPDKLFGVDVTRGAGMGGNYPGHSLTLPSPALFRALTFRPHLVHLFDTCPIALLTSFVLWLLDIPYVWSHHTRIDHYVQFLPQPGPLIGISVLRAFGTLMCNLCSTHMMVDDAMRNETPWLQNVDDGCKFFWKSGCDVNIFTPEARSQSTREWISGGRPDLPVVAFVGRMAYEKNIKLLPDLIKKFTEAGLENKCRWVIVGSGPADNDVRSQLEGFDNVVFTGRLGKEELAKVYASADMLFNPTVTGGCDLVLLEAQAAGLAVVAPRLPVISIVVGDGVRGKLYEPLNMEDAKRAVLECIADLDRLKAPTRAHAEAEFAWDRVIADAVKMYRKALTTPSRY</sequence>
<dbReference type="Proteomes" id="UP000186817">
    <property type="component" value="Unassembled WGS sequence"/>
</dbReference>
<dbReference type="AlphaFoldDB" id="A0A1Q9DL22"/>
<dbReference type="Gene3D" id="3.40.50.2000">
    <property type="entry name" value="Glycogen Phosphorylase B"/>
    <property type="match status" value="2"/>
</dbReference>
<name>A0A1Q9DL22_SYMMI</name>
<comment type="caution">
    <text evidence="1">The sequence shown here is derived from an EMBL/GenBank/DDBJ whole genome shotgun (WGS) entry which is preliminary data.</text>
</comment>
<dbReference type="PANTHER" id="PTHR45947:SF3">
    <property type="entry name" value="SULFOQUINOVOSYL TRANSFERASE SQD2"/>
    <property type="match status" value="1"/>
</dbReference>
<dbReference type="EMBL" id="LSRX01000487">
    <property type="protein sequence ID" value="OLP95871.1"/>
    <property type="molecule type" value="Genomic_DNA"/>
</dbReference>
<dbReference type="InterPro" id="IPR050194">
    <property type="entry name" value="Glycosyltransferase_grp1"/>
</dbReference>
<accession>A0A1Q9DL22</accession>
<proteinExistence type="predicted"/>